<dbReference type="PROSITE" id="PS00280">
    <property type="entry name" value="BPTI_KUNITZ_1"/>
    <property type="match status" value="1"/>
</dbReference>
<dbReference type="PANTHER" id="PTHR10083">
    <property type="entry name" value="KUNITZ-TYPE PROTEASE INHIBITOR-RELATED"/>
    <property type="match status" value="1"/>
</dbReference>
<feature type="domain" description="BPTI/Kunitz inhibitor" evidence="2">
    <location>
        <begin position="13"/>
        <end position="63"/>
    </location>
</feature>
<dbReference type="InterPro" id="IPR002223">
    <property type="entry name" value="Kunitz_BPTI"/>
</dbReference>
<keyword evidence="1" id="KW-1015">Disulfide bond</keyword>
<dbReference type="GO" id="GO:0005615">
    <property type="term" value="C:extracellular space"/>
    <property type="evidence" value="ECO:0007669"/>
    <property type="project" value="TreeGrafter"/>
</dbReference>
<dbReference type="Pfam" id="PF00014">
    <property type="entry name" value="Kunitz_BPTI"/>
    <property type="match status" value="1"/>
</dbReference>
<name>A0A8C7CXS5_ONCKI</name>
<dbReference type="SMART" id="SM00131">
    <property type="entry name" value="KU"/>
    <property type="match status" value="1"/>
</dbReference>
<evidence type="ECO:0000313" key="4">
    <source>
        <dbReference type="Proteomes" id="UP000694557"/>
    </source>
</evidence>
<evidence type="ECO:0000259" key="2">
    <source>
        <dbReference type="PROSITE" id="PS50279"/>
    </source>
</evidence>
<keyword evidence="4" id="KW-1185">Reference proteome</keyword>
<sequence length="84" mass="9478">MSSCFFVVPRTTCSLPKAAGSCSGWTGRYFYDVTASRCSHFWYGGCHGNNNNFLTIVECQRTCPDTSLTQRHTCLTYSFYNFSS</sequence>
<dbReference type="AlphaFoldDB" id="A0A8C7CXS5"/>
<dbReference type="GO" id="GO:0004867">
    <property type="term" value="F:serine-type endopeptidase inhibitor activity"/>
    <property type="evidence" value="ECO:0007669"/>
    <property type="project" value="InterPro"/>
</dbReference>
<dbReference type="Gene3D" id="4.10.410.10">
    <property type="entry name" value="Pancreatic trypsin inhibitor Kunitz domain"/>
    <property type="match status" value="1"/>
</dbReference>
<dbReference type="InterPro" id="IPR020901">
    <property type="entry name" value="Prtase_inh_Kunz-CS"/>
</dbReference>
<evidence type="ECO:0000313" key="3">
    <source>
        <dbReference type="Ensembl" id="ENSOKIP00005012922.1"/>
    </source>
</evidence>
<dbReference type="PANTHER" id="PTHR10083:SF374">
    <property type="entry name" value="BPTI_KUNITZ INHIBITOR DOMAIN-CONTAINING PROTEIN"/>
    <property type="match status" value="1"/>
</dbReference>
<dbReference type="Proteomes" id="UP000694557">
    <property type="component" value="Unassembled WGS sequence"/>
</dbReference>
<dbReference type="InterPro" id="IPR036880">
    <property type="entry name" value="Kunitz_BPTI_sf"/>
</dbReference>
<dbReference type="GeneTree" id="ENSGT00960000187083"/>
<organism evidence="3 4">
    <name type="scientific">Oncorhynchus kisutch</name>
    <name type="common">Coho salmon</name>
    <name type="synonym">Salmo kisutch</name>
    <dbReference type="NCBI Taxonomy" id="8019"/>
    <lineage>
        <taxon>Eukaryota</taxon>
        <taxon>Metazoa</taxon>
        <taxon>Chordata</taxon>
        <taxon>Craniata</taxon>
        <taxon>Vertebrata</taxon>
        <taxon>Euteleostomi</taxon>
        <taxon>Actinopterygii</taxon>
        <taxon>Neopterygii</taxon>
        <taxon>Teleostei</taxon>
        <taxon>Protacanthopterygii</taxon>
        <taxon>Salmoniformes</taxon>
        <taxon>Salmonidae</taxon>
        <taxon>Salmoninae</taxon>
        <taxon>Oncorhynchus</taxon>
    </lineage>
</organism>
<dbReference type="PRINTS" id="PR00759">
    <property type="entry name" value="BASICPTASE"/>
</dbReference>
<proteinExistence type="predicted"/>
<evidence type="ECO:0000256" key="1">
    <source>
        <dbReference type="ARBA" id="ARBA00023157"/>
    </source>
</evidence>
<dbReference type="Ensembl" id="ENSOKIT00005013791.1">
    <property type="protein sequence ID" value="ENSOKIP00005012922.1"/>
    <property type="gene ID" value="ENSOKIG00005005825.1"/>
</dbReference>
<protein>
    <recommendedName>
        <fullName evidence="2">BPTI/Kunitz inhibitor domain-containing protein</fullName>
    </recommendedName>
</protein>
<dbReference type="FunFam" id="4.10.410.10:FF:000017">
    <property type="entry name" value="papilin isoform X2"/>
    <property type="match status" value="1"/>
</dbReference>
<reference evidence="3" key="2">
    <citation type="submission" date="2025-09" db="UniProtKB">
        <authorList>
            <consortium name="Ensembl"/>
        </authorList>
    </citation>
    <scope>IDENTIFICATION</scope>
</reference>
<dbReference type="InterPro" id="IPR050098">
    <property type="entry name" value="TFPI/VKTCI-like"/>
</dbReference>
<dbReference type="SUPFAM" id="SSF57362">
    <property type="entry name" value="BPTI-like"/>
    <property type="match status" value="1"/>
</dbReference>
<dbReference type="PROSITE" id="PS50279">
    <property type="entry name" value="BPTI_KUNITZ_2"/>
    <property type="match status" value="1"/>
</dbReference>
<accession>A0A8C7CXS5</accession>
<reference evidence="3" key="1">
    <citation type="submission" date="2025-08" db="UniProtKB">
        <authorList>
            <consortium name="Ensembl"/>
        </authorList>
    </citation>
    <scope>IDENTIFICATION</scope>
</reference>